<proteinExistence type="predicted"/>
<keyword evidence="1" id="KW-0732">Signal</keyword>
<dbReference type="AlphaFoldDB" id="A0A1X7AKP5"/>
<name>A0A1X7AKP5_9GAMM</name>
<organism evidence="3 4">
    <name type="scientific">Parendozoicomonas haliclonae</name>
    <dbReference type="NCBI Taxonomy" id="1960125"/>
    <lineage>
        <taxon>Bacteria</taxon>
        <taxon>Pseudomonadati</taxon>
        <taxon>Pseudomonadota</taxon>
        <taxon>Gammaproteobacteria</taxon>
        <taxon>Oceanospirillales</taxon>
        <taxon>Endozoicomonadaceae</taxon>
        <taxon>Parendozoicomonas</taxon>
    </lineage>
</organism>
<keyword evidence="4" id="KW-1185">Reference proteome</keyword>
<accession>A0A1X7AKP5</accession>
<dbReference type="RefSeq" id="WP_087110577.1">
    <property type="nucleotide sequence ID" value="NZ_CBCSCN010000003.1"/>
</dbReference>
<dbReference type="EMBL" id="FWPT01000005">
    <property type="protein sequence ID" value="SMA48020.1"/>
    <property type="molecule type" value="Genomic_DNA"/>
</dbReference>
<dbReference type="InterPro" id="IPR046158">
    <property type="entry name" value="DUF6160"/>
</dbReference>
<evidence type="ECO:0000256" key="1">
    <source>
        <dbReference type="SAM" id="SignalP"/>
    </source>
</evidence>
<protein>
    <recommendedName>
        <fullName evidence="2">DUF6160 domain-containing protein</fullName>
    </recommendedName>
</protein>
<reference evidence="3 4" key="1">
    <citation type="submission" date="2017-03" db="EMBL/GenBank/DDBJ databases">
        <authorList>
            <person name="Afonso C.L."/>
            <person name="Miller P.J."/>
            <person name="Scott M.A."/>
            <person name="Spackman E."/>
            <person name="Goraichik I."/>
            <person name="Dimitrov K.M."/>
            <person name="Suarez D.L."/>
            <person name="Swayne D.E."/>
        </authorList>
    </citation>
    <scope>NUCLEOTIDE SEQUENCE [LARGE SCALE GENOMIC DNA]</scope>
    <source>
        <strain evidence="3">SB41UT1</strain>
    </source>
</reference>
<dbReference type="Proteomes" id="UP000196573">
    <property type="component" value="Unassembled WGS sequence"/>
</dbReference>
<sequence length="436" mass="44347">MKGIKKLPLAAAIAVLSASANAELVALDDEVMDGFTGQAGITIETSVKATIDKVTYTDDGNDLSIEGIELSGDGTDDTLTQTVTIDVVENSQLGNALKARAGTGDAIKIGMGDMNADVVVGGIKTTGSTESLGRIEINGLSAEDTTMYVYALEGEKGIGMDSTINQSIKKVTYTDKGYDSTGKVAVNDDNGSIQIHDIKMTEIDMVGTKIQILDRDDGSLPTLNNSGDVVKITQPAIVDGKMTVEAIQIGSTQYTGTDLAGDLGSALTKLDTTPDGSTLSAVEQSAVAAADEVIGGAIIDKLDVNSSGEATYIFTTAGGEGIRISQKMDIGAGEITYVAGLAGTAGAVTFDADGKGDFAARNGDGVGSVSLSEVSFTSDRSTTSIDVTAAKGIAIDGALTGASFSAQDIYLGGSSLGGLSVSGINLTTNTVNIYAH</sequence>
<feature type="signal peptide" evidence="1">
    <location>
        <begin position="1"/>
        <end position="22"/>
    </location>
</feature>
<evidence type="ECO:0000313" key="4">
    <source>
        <dbReference type="Proteomes" id="UP000196573"/>
    </source>
</evidence>
<feature type="domain" description="DUF6160" evidence="2">
    <location>
        <begin position="1"/>
        <end position="85"/>
    </location>
</feature>
<feature type="chain" id="PRO_5013027556" description="DUF6160 domain-containing protein" evidence="1">
    <location>
        <begin position="23"/>
        <end position="436"/>
    </location>
</feature>
<evidence type="ECO:0000259" key="2">
    <source>
        <dbReference type="Pfam" id="PF19657"/>
    </source>
</evidence>
<dbReference type="Pfam" id="PF19657">
    <property type="entry name" value="DUF6160"/>
    <property type="match status" value="1"/>
</dbReference>
<evidence type="ECO:0000313" key="3">
    <source>
        <dbReference type="EMBL" id="SMA48020.1"/>
    </source>
</evidence>
<gene>
    <name evidence="3" type="ORF">EHSB41UT_02636</name>
</gene>
<dbReference type="OrthoDB" id="6731175at2"/>